<dbReference type="NCBIfam" id="TIGR00229">
    <property type="entry name" value="sensory_box"/>
    <property type="match status" value="2"/>
</dbReference>
<evidence type="ECO:0000256" key="1">
    <source>
        <dbReference type="ARBA" id="ARBA00012528"/>
    </source>
</evidence>
<dbReference type="InterPro" id="IPR043128">
    <property type="entry name" value="Rev_trsase/Diguanyl_cyclase"/>
</dbReference>
<keyword evidence="3" id="KW-0472">Membrane</keyword>
<feature type="domain" description="PAC" evidence="4">
    <location>
        <begin position="399"/>
        <end position="450"/>
    </location>
</feature>
<dbReference type="InterPro" id="IPR000700">
    <property type="entry name" value="PAS-assoc_C"/>
</dbReference>
<dbReference type="PANTHER" id="PTHR45138">
    <property type="entry name" value="REGULATORY COMPONENTS OF SENSORY TRANSDUCTION SYSTEM"/>
    <property type="match status" value="1"/>
</dbReference>
<accession>A0ABU1BS41</accession>
<reference evidence="6 7" key="1">
    <citation type="submission" date="2023-08" db="EMBL/GenBank/DDBJ databases">
        <title>Oxalobacteraceae gen .nov., isolated from river sludge outside the plant.</title>
        <authorList>
            <person name="Zhao S.Y."/>
        </authorList>
    </citation>
    <scope>NUCLEOTIDE SEQUENCE [LARGE SCALE GENOMIC DNA]</scope>
    <source>
        <strain evidence="6 7">R-40</strain>
    </source>
</reference>
<dbReference type="PROSITE" id="PS50887">
    <property type="entry name" value="GGDEF"/>
    <property type="match status" value="1"/>
</dbReference>
<proteinExistence type="predicted"/>
<dbReference type="Gene3D" id="3.30.70.270">
    <property type="match status" value="1"/>
</dbReference>
<dbReference type="Gene3D" id="3.30.450.20">
    <property type="entry name" value="PAS domain"/>
    <property type="match status" value="3"/>
</dbReference>
<dbReference type="CDD" id="cd12914">
    <property type="entry name" value="PDC1_DGC_like"/>
    <property type="match status" value="1"/>
</dbReference>
<evidence type="ECO:0000313" key="6">
    <source>
        <dbReference type="EMBL" id="MDQ9171836.1"/>
    </source>
</evidence>
<dbReference type="GO" id="GO:0052621">
    <property type="term" value="F:diguanylate cyclase activity"/>
    <property type="evidence" value="ECO:0007669"/>
    <property type="project" value="UniProtKB-EC"/>
</dbReference>
<dbReference type="InterPro" id="IPR029787">
    <property type="entry name" value="Nucleotide_cyclase"/>
</dbReference>
<dbReference type="SMART" id="SM00086">
    <property type="entry name" value="PAC"/>
    <property type="match status" value="2"/>
</dbReference>
<evidence type="ECO:0000259" key="4">
    <source>
        <dbReference type="PROSITE" id="PS50113"/>
    </source>
</evidence>
<dbReference type="PANTHER" id="PTHR45138:SF9">
    <property type="entry name" value="DIGUANYLATE CYCLASE DGCM-RELATED"/>
    <property type="match status" value="1"/>
</dbReference>
<comment type="catalytic activity">
    <reaction evidence="2">
        <text>2 GTP = 3',3'-c-di-GMP + 2 diphosphate</text>
        <dbReference type="Rhea" id="RHEA:24898"/>
        <dbReference type="ChEBI" id="CHEBI:33019"/>
        <dbReference type="ChEBI" id="CHEBI:37565"/>
        <dbReference type="ChEBI" id="CHEBI:58805"/>
        <dbReference type="EC" id="2.7.7.65"/>
    </reaction>
</comment>
<name>A0ABU1BS41_9BURK</name>
<dbReference type="InterPro" id="IPR000160">
    <property type="entry name" value="GGDEF_dom"/>
</dbReference>
<dbReference type="Proteomes" id="UP001225596">
    <property type="component" value="Unassembled WGS sequence"/>
</dbReference>
<keyword evidence="3" id="KW-0812">Transmembrane</keyword>
<organism evidence="6 7">
    <name type="scientific">Keguizhuia sedimenti</name>
    <dbReference type="NCBI Taxonomy" id="3064264"/>
    <lineage>
        <taxon>Bacteria</taxon>
        <taxon>Pseudomonadati</taxon>
        <taxon>Pseudomonadota</taxon>
        <taxon>Betaproteobacteria</taxon>
        <taxon>Burkholderiales</taxon>
        <taxon>Oxalobacteraceae</taxon>
        <taxon>Keguizhuia</taxon>
    </lineage>
</organism>
<sequence>MKSDSLWAQRLIVVIALVVLGAGMLASLYWERANVEKNEEDRLLTQARVIRENVDQNLIALNQVLDTIRKQFPHGMESGTFNEYLKAVADGMPGVRTIIVVDRNGYAVASNWPELIGFNAGARYYFQAVKRNPDPEMAYLSPPFRTQLGVYALNLSRTLTDVDGGFAGVVTATLDPTYFSPLLDSIRYRPDMRVALVHWDGEVFLSLPANGQAEKIFSFAREPAFAEHRRKGLAMSAIREHQGTGEERLVVQQTISPRGLEMDKPLIVRIERNASMVLDTWRRESRLLGIMYLLLFGASMFGIHAYQRRQIEADYREAEAARAVQASENFMRTITNHLPAMIAYWTQELTCRFANGAYLEWFGKTTEQMRNIRMQDLLGEELFRKNEPFARAALRGEPQRFERTLVKADGSVGYTWAQYIPDIQDGRVHGFFVLVSDVTPLKQAEIALTESEWKLKTIIQTEPECVAILTGEGVIEQMNPAGLEMIGAASEEQSIGMHLCALIDPQYHDGMHELLAKVSSGESGVLMFELVGFTGVHRWLECHAVPMRDKHGQITCSLCVIRDMTDRKKAELELQIMAQTDFLTGLFNRRHFMSLAEQELQRSHRYGGPLTVMMIDIDHFKKVNDTYGHRAGDAVIRSFADLCRTSLRSIDIIGRLGGEEFAVLLPETDIEHAMSAAALLKQRTSQIQVTGDEGQTIRFTVSIGVANKDETSHDLEALLAEADHALYEAKETGRNRVCKYRKNEVSA</sequence>
<dbReference type="PROSITE" id="PS50113">
    <property type="entry name" value="PAC"/>
    <property type="match status" value="2"/>
</dbReference>
<dbReference type="SUPFAM" id="SSF55073">
    <property type="entry name" value="Nucleotide cyclase"/>
    <property type="match status" value="1"/>
</dbReference>
<dbReference type="InterPro" id="IPR001610">
    <property type="entry name" value="PAC"/>
</dbReference>
<feature type="domain" description="GGDEF" evidence="5">
    <location>
        <begin position="608"/>
        <end position="742"/>
    </location>
</feature>
<dbReference type="Pfam" id="PF08448">
    <property type="entry name" value="PAS_4"/>
    <property type="match status" value="2"/>
</dbReference>
<dbReference type="NCBIfam" id="TIGR00254">
    <property type="entry name" value="GGDEF"/>
    <property type="match status" value="1"/>
</dbReference>
<dbReference type="CDD" id="cd00130">
    <property type="entry name" value="PAS"/>
    <property type="match status" value="2"/>
</dbReference>
<feature type="domain" description="PAC" evidence="4">
    <location>
        <begin position="524"/>
        <end position="576"/>
    </location>
</feature>
<comment type="caution">
    <text evidence="6">The sequence shown here is derived from an EMBL/GenBank/DDBJ whole genome shotgun (WGS) entry which is preliminary data.</text>
</comment>
<dbReference type="InterPro" id="IPR050469">
    <property type="entry name" value="Diguanylate_Cyclase"/>
</dbReference>
<keyword evidence="7" id="KW-1185">Reference proteome</keyword>
<feature type="transmembrane region" description="Helical" evidence="3">
    <location>
        <begin position="287"/>
        <end position="306"/>
    </location>
</feature>
<evidence type="ECO:0000313" key="7">
    <source>
        <dbReference type="Proteomes" id="UP001225596"/>
    </source>
</evidence>
<dbReference type="InterPro" id="IPR000014">
    <property type="entry name" value="PAS"/>
</dbReference>
<dbReference type="SMART" id="SM00091">
    <property type="entry name" value="PAS"/>
    <property type="match status" value="2"/>
</dbReference>
<protein>
    <recommendedName>
        <fullName evidence="1">diguanylate cyclase</fullName>
        <ecNumber evidence="1">2.7.7.65</ecNumber>
    </recommendedName>
</protein>
<evidence type="ECO:0000259" key="5">
    <source>
        <dbReference type="PROSITE" id="PS50887"/>
    </source>
</evidence>
<dbReference type="SUPFAM" id="SSF55785">
    <property type="entry name" value="PYP-like sensor domain (PAS domain)"/>
    <property type="match status" value="2"/>
</dbReference>
<gene>
    <name evidence="6" type="ORF">Q8A64_15590</name>
</gene>
<evidence type="ECO:0000256" key="2">
    <source>
        <dbReference type="ARBA" id="ARBA00034247"/>
    </source>
</evidence>
<feature type="transmembrane region" description="Helical" evidence="3">
    <location>
        <begin position="6"/>
        <end position="30"/>
    </location>
</feature>
<dbReference type="Pfam" id="PF00990">
    <property type="entry name" value="GGDEF"/>
    <property type="match status" value="1"/>
</dbReference>
<keyword evidence="6" id="KW-0548">Nucleotidyltransferase</keyword>
<dbReference type="InterPro" id="IPR013656">
    <property type="entry name" value="PAS_4"/>
</dbReference>
<dbReference type="SMART" id="SM00267">
    <property type="entry name" value="GGDEF"/>
    <property type="match status" value="1"/>
</dbReference>
<keyword evidence="3" id="KW-1133">Transmembrane helix</keyword>
<evidence type="ECO:0000256" key="3">
    <source>
        <dbReference type="SAM" id="Phobius"/>
    </source>
</evidence>
<dbReference type="EC" id="2.7.7.65" evidence="1"/>
<keyword evidence="6" id="KW-0808">Transferase</keyword>
<dbReference type="CDD" id="cd01949">
    <property type="entry name" value="GGDEF"/>
    <property type="match status" value="1"/>
</dbReference>
<dbReference type="EMBL" id="JAUYVH010000013">
    <property type="protein sequence ID" value="MDQ9171836.1"/>
    <property type="molecule type" value="Genomic_DNA"/>
</dbReference>
<dbReference type="RefSeq" id="WP_338437797.1">
    <property type="nucleotide sequence ID" value="NZ_JAUYVH010000013.1"/>
</dbReference>
<dbReference type="InterPro" id="IPR035965">
    <property type="entry name" value="PAS-like_dom_sf"/>
</dbReference>